<feature type="region of interest" description="Disordered" evidence="9">
    <location>
        <begin position="1279"/>
        <end position="1299"/>
    </location>
</feature>
<organism evidence="13 14">
    <name type="scientific">Protomyces lactucae-debilis</name>
    <dbReference type="NCBI Taxonomy" id="2754530"/>
    <lineage>
        <taxon>Eukaryota</taxon>
        <taxon>Fungi</taxon>
        <taxon>Dikarya</taxon>
        <taxon>Ascomycota</taxon>
        <taxon>Taphrinomycotina</taxon>
        <taxon>Taphrinomycetes</taxon>
        <taxon>Taphrinales</taxon>
        <taxon>Protomycetaceae</taxon>
        <taxon>Protomyces</taxon>
    </lineage>
</organism>
<dbReference type="GO" id="GO:0005524">
    <property type="term" value="F:ATP binding"/>
    <property type="evidence" value="ECO:0007669"/>
    <property type="project" value="UniProtKB-KW"/>
</dbReference>
<dbReference type="CDD" id="cd18606">
    <property type="entry name" value="ABC_6TM_YOR1_D2_like"/>
    <property type="match status" value="1"/>
</dbReference>
<dbReference type="InterPro" id="IPR027417">
    <property type="entry name" value="P-loop_NTPase"/>
</dbReference>
<sequence length="1425" mass="157589">MSSSSTLSPAQSSNLGKRPKPTFIQRVNFLSRAHPKPVPDDPGVCPERDANIISRLFFEWMTPLMHLGYTRPLEAGDVWRVDETRTAEQLSKTLHENLMKRSATGSNHALAFALSDSHRWTFWSGGVFKLMSDTIQTLNTLIIRALIRFVGEAYYYARDPTLPRPNIGRGVGLAVGLFLMQAASAFLTHHFFYRAMITGALCRGGLISLIYKKSLRLSNKSRTEWTNGKITNLMSTDTYRIDFAAGYAHMLWTSLIQICVILIILCVNLGASALAGFGLLLISTPAMTWVVGKLAVKRKQSTVFTDSRVRLMQEILGSMRIIKFYAWEDSFLSKVTALRIKEMRIVQYLLIMRSAINAVAISVPVFATILAFVTYSLTGNPLEAATVFSSLTLFNLLRMPLMFLPLVASSMTDAQVSLKRIQAMLLAEEMNDETVKSTDANSADAIEVRMADFYWETSGEATEKPKEKQVKPATRRFWQKKAPQQPEVPSIVVHDEKARERDSTDDEAETDRARRQLHRSLSHASAANGPAPADISYTTGAVQHEEAKEAQKMLDLPEREVRAADSTPHTAFSIRNLNVTIPRGSLVAIVGEVGSGKSSLLAALVGEMRKGSGSVSVHGTLGFCAQVPWIMNATVRDNILFGRPFDAERYRQVVYAAALEPDFEILPQGDMTLIGERGITVSGGQKQRLNIARAAYFDADIILLDDPLSAVDAHVGNHLMEKCITGLLKEKTRILVTHQLHVLPEVDQILVVDHGQIIEQGSYQELLDHGQNFARILQEFGGKREEEAEEQEIKEMDAELGDVKAKPAKKASPAPAASAEERETGAVAWDVYKAYFSSGGGLWTVPLIVIVLIIAQVAQVGNNLFLSFWSNDTFNRAEGFYIGIYASLGVAQALAYFGLGLALTLVGNKSARVLHANMTHRILRAPMSFFDTTPIGRITNRFSKDQDTVDNLISDSIRMFMTTFGSIMGSFILSIIIYHYFAAALGPLLILFYLFALYYRASAREIKRLDAILRSSVFAQFGETLTGLSTVRAYGEQDRFIKLNSKYIDQMNGAYLLTIINQRWLGLRLDLTGSLLIFVVAILAVTSRFNVNPSTTGLVLSYTMQVIAMIGWMVRQLAEVENNMNSVERLYHYGTKLEQERAFDSEPDKKPDASWPSAGRIEFENVTMSYRPDLPNVLKGMYLNIEPGERVGIVGRTGAGKSSILAALYRISELKSGSIKIDGVDIASIGLHELRKQLSIIPQDPVMFAGTIRTNLDPEGIHTDLELWEALRQSHAVPASAGEMSSASSSTGSAPVNAHDKAKEDGALTLDSPVEDEGLNYSLGQRQLLALARALLRKSRVVVLDEATSSIDFETDSLIQESMARGFRATTVLCIAHRLRTIVSYEKVCVVGDGQVIEFGTPKELFMKEGAQFRDMCIRSGINLA</sequence>
<feature type="transmembrane region" description="Helical" evidence="10">
    <location>
        <begin position="880"/>
        <end position="906"/>
    </location>
</feature>
<dbReference type="InterPro" id="IPR050173">
    <property type="entry name" value="ABC_transporter_C-like"/>
</dbReference>
<feature type="transmembrane region" description="Helical" evidence="10">
    <location>
        <begin position="348"/>
        <end position="375"/>
    </location>
</feature>
<dbReference type="GO" id="GO:0016887">
    <property type="term" value="F:ATP hydrolysis activity"/>
    <property type="evidence" value="ECO:0007669"/>
    <property type="project" value="InterPro"/>
</dbReference>
<evidence type="ECO:0000256" key="2">
    <source>
        <dbReference type="ARBA" id="ARBA00022448"/>
    </source>
</evidence>
<accession>A0A1Y2FGG7</accession>
<dbReference type="Gene3D" id="3.40.50.300">
    <property type="entry name" value="P-loop containing nucleotide triphosphate hydrolases"/>
    <property type="match status" value="2"/>
</dbReference>
<dbReference type="Pfam" id="PF00005">
    <property type="entry name" value="ABC_tran"/>
    <property type="match status" value="2"/>
</dbReference>
<evidence type="ECO:0000256" key="7">
    <source>
        <dbReference type="ARBA" id="ARBA00023026"/>
    </source>
</evidence>
<dbReference type="PROSITE" id="PS50893">
    <property type="entry name" value="ABC_TRANSPORTER_2"/>
    <property type="match status" value="2"/>
</dbReference>
<keyword evidence="5" id="KW-0067">ATP-binding</keyword>
<dbReference type="FunFam" id="1.20.1560.10:FF:000061">
    <property type="entry name" value="ATP-binding cassette transporter YOR1"/>
    <property type="match status" value="1"/>
</dbReference>
<keyword evidence="7" id="KW-0843">Virulence</keyword>
<feature type="compositionally biased region" description="Basic and acidic residues" evidence="9">
    <location>
        <begin position="461"/>
        <end position="470"/>
    </location>
</feature>
<comment type="subcellular location">
    <subcellularLocation>
        <location evidence="1">Membrane</location>
        <topology evidence="1">Multi-pass membrane protein</topology>
    </subcellularLocation>
</comment>
<feature type="compositionally biased region" description="Basic and acidic residues" evidence="9">
    <location>
        <begin position="493"/>
        <end position="502"/>
    </location>
</feature>
<dbReference type="Proteomes" id="UP000193685">
    <property type="component" value="Unassembled WGS sequence"/>
</dbReference>
<feature type="transmembrane region" description="Helical" evidence="10">
    <location>
        <begin position="167"/>
        <end position="186"/>
    </location>
</feature>
<dbReference type="OrthoDB" id="6500128at2759"/>
<feature type="transmembrane region" description="Helical" evidence="10">
    <location>
        <begin position="244"/>
        <end position="265"/>
    </location>
</feature>
<feature type="domain" description="ABC transmembrane type-1" evidence="12">
    <location>
        <begin position="847"/>
        <end position="1122"/>
    </location>
</feature>
<dbReference type="InterPro" id="IPR003439">
    <property type="entry name" value="ABC_transporter-like_ATP-bd"/>
</dbReference>
<keyword evidence="3 10" id="KW-0812">Transmembrane</keyword>
<dbReference type="Pfam" id="PF00664">
    <property type="entry name" value="ABC_membrane"/>
    <property type="match status" value="2"/>
</dbReference>
<dbReference type="CDD" id="cd18597">
    <property type="entry name" value="ABC_6TM_YOR1_D1_like"/>
    <property type="match status" value="1"/>
</dbReference>
<feature type="domain" description="ABC transmembrane type-1" evidence="12">
    <location>
        <begin position="125"/>
        <end position="413"/>
    </location>
</feature>
<keyword evidence="4" id="KW-0547">Nucleotide-binding</keyword>
<dbReference type="InterPro" id="IPR003593">
    <property type="entry name" value="AAA+_ATPase"/>
</dbReference>
<dbReference type="SUPFAM" id="SSF90123">
    <property type="entry name" value="ABC transporter transmembrane region"/>
    <property type="match status" value="2"/>
</dbReference>
<evidence type="ECO:0000256" key="4">
    <source>
        <dbReference type="ARBA" id="ARBA00022741"/>
    </source>
</evidence>
<feature type="domain" description="ABC transporter" evidence="11">
    <location>
        <begin position="1161"/>
        <end position="1418"/>
    </location>
</feature>
<feature type="transmembrane region" description="Helical" evidence="10">
    <location>
        <begin position="984"/>
        <end position="1001"/>
    </location>
</feature>
<feature type="compositionally biased region" description="Low complexity" evidence="9">
    <location>
        <begin position="1279"/>
        <end position="1294"/>
    </location>
</feature>
<proteinExistence type="predicted"/>
<dbReference type="PANTHER" id="PTHR24223">
    <property type="entry name" value="ATP-BINDING CASSETTE SUB-FAMILY C"/>
    <property type="match status" value="1"/>
</dbReference>
<evidence type="ECO:0000256" key="1">
    <source>
        <dbReference type="ARBA" id="ARBA00004141"/>
    </source>
</evidence>
<evidence type="ECO:0000256" key="9">
    <source>
        <dbReference type="SAM" id="MobiDB-lite"/>
    </source>
</evidence>
<evidence type="ECO:0000256" key="6">
    <source>
        <dbReference type="ARBA" id="ARBA00022989"/>
    </source>
</evidence>
<dbReference type="CDD" id="cd03250">
    <property type="entry name" value="ABCC_MRP_domain1"/>
    <property type="match status" value="1"/>
</dbReference>
<dbReference type="PANTHER" id="PTHR24223:SF464">
    <property type="entry name" value="ABC-TYPE TRANSPORTER CICA"/>
    <property type="match status" value="1"/>
</dbReference>
<keyword evidence="13" id="KW-0378">Hydrolase</keyword>
<evidence type="ECO:0000259" key="12">
    <source>
        <dbReference type="PROSITE" id="PS50929"/>
    </source>
</evidence>
<dbReference type="SMART" id="SM00382">
    <property type="entry name" value="AAA"/>
    <property type="match status" value="2"/>
</dbReference>
<dbReference type="FunFam" id="3.40.50.300:FF:000565">
    <property type="entry name" value="ABC bile acid transporter"/>
    <property type="match status" value="1"/>
</dbReference>
<dbReference type="FunFam" id="1.20.1560.10:FF:000010">
    <property type="entry name" value="Multidrug resistance-associated ABC transporter"/>
    <property type="match status" value="1"/>
</dbReference>
<feature type="transmembrane region" description="Helical" evidence="10">
    <location>
        <begin position="959"/>
        <end position="978"/>
    </location>
</feature>
<evidence type="ECO:0000256" key="5">
    <source>
        <dbReference type="ARBA" id="ARBA00022840"/>
    </source>
</evidence>
<feature type="region of interest" description="Disordered" evidence="9">
    <location>
        <begin position="459"/>
        <end position="536"/>
    </location>
</feature>
<dbReference type="PROSITE" id="PS50929">
    <property type="entry name" value="ABC_TM1F"/>
    <property type="match status" value="2"/>
</dbReference>
<evidence type="ECO:0000259" key="11">
    <source>
        <dbReference type="PROSITE" id="PS50893"/>
    </source>
</evidence>
<feature type="domain" description="ABC transporter" evidence="11">
    <location>
        <begin position="556"/>
        <end position="779"/>
    </location>
</feature>
<dbReference type="InterPro" id="IPR011527">
    <property type="entry name" value="ABC1_TM_dom"/>
</dbReference>
<dbReference type="Gene3D" id="1.20.1560.10">
    <property type="entry name" value="ABC transporter type 1, transmembrane domain"/>
    <property type="match status" value="2"/>
</dbReference>
<evidence type="ECO:0000313" key="13">
    <source>
        <dbReference type="EMBL" id="ORY83038.1"/>
    </source>
</evidence>
<dbReference type="GeneID" id="63787747"/>
<feature type="transmembrane region" description="Helical" evidence="10">
    <location>
        <begin position="271"/>
        <end position="291"/>
    </location>
</feature>
<keyword evidence="14" id="KW-1185">Reference proteome</keyword>
<keyword evidence="8 10" id="KW-0472">Membrane</keyword>
<dbReference type="SUPFAM" id="SSF52540">
    <property type="entry name" value="P-loop containing nucleoside triphosphate hydrolases"/>
    <property type="match status" value="2"/>
</dbReference>
<dbReference type="InterPro" id="IPR036640">
    <property type="entry name" value="ABC1_TM_sf"/>
</dbReference>
<name>A0A1Y2FGG7_PROLT</name>
<protein>
    <submittedName>
        <fullName evidence="13">p-loop containing nucleoside triphosphate hydrolase protein</fullName>
    </submittedName>
</protein>
<evidence type="ECO:0000256" key="10">
    <source>
        <dbReference type="SAM" id="Phobius"/>
    </source>
</evidence>
<dbReference type="InterPro" id="IPR017871">
    <property type="entry name" value="ABC_transporter-like_CS"/>
</dbReference>
<evidence type="ECO:0000256" key="3">
    <source>
        <dbReference type="ARBA" id="ARBA00022692"/>
    </source>
</evidence>
<dbReference type="FunFam" id="3.40.50.300:FF:000997">
    <property type="entry name" value="Multidrug resistance-associated protein 1"/>
    <property type="match status" value="1"/>
</dbReference>
<keyword evidence="2" id="KW-0813">Transport</keyword>
<dbReference type="RefSeq" id="XP_040725619.1">
    <property type="nucleotide sequence ID" value="XM_040871148.1"/>
</dbReference>
<gene>
    <name evidence="13" type="ORF">BCR37DRAFT_392399</name>
</gene>
<evidence type="ECO:0000256" key="8">
    <source>
        <dbReference type="ARBA" id="ARBA00023136"/>
    </source>
</evidence>
<keyword evidence="6 10" id="KW-1133">Transmembrane helix</keyword>
<dbReference type="GO" id="GO:0140359">
    <property type="term" value="F:ABC-type transporter activity"/>
    <property type="evidence" value="ECO:0007669"/>
    <property type="project" value="InterPro"/>
</dbReference>
<dbReference type="CDD" id="cd03244">
    <property type="entry name" value="ABCC_MRP_domain2"/>
    <property type="match status" value="1"/>
</dbReference>
<dbReference type="PROSITE" id="PS00211">
    <property type="entry name" value="ABC_TRANSPORTER_1"/>
    <property type="match status" value="2"/>
</dbReference>
<dbReference type="GO" id="GO:0016020">
    <property type="term" value="C:membrane"/>
    <property type="evidence" value="ECO:0007669"/>
    <property type="project" value="UniProtKB-SubCell"/>
</dbReference>
<comment type="caution">
    <text evidence="13">The sequence shown here is derived from an EMBL/GenBank/DDBJ whole genome shotgun (WGS) entry which is preliminary data.</text>
</comment>
<feature type="transmembrane region" description="Helical" evidence="10">
    <location>
        <begin position="842"/>
        <end position="860"/>
    </location>
</feature>
<reference evidence="13 14" key="1">
    <citation type="submission" date="2016-07" db="EMBL/GenBank/DDBJ databases">
        <title>Pervasive Adenine N6-methylation of Active Genes in Fungi.</title>
        <authorList>
            <consortium name="DOE Joint Genome Institute"/>
            <person name="Mondo S.J."/>
            <person name="Dannebaum R.O."/>
            <person name="Kuo R.C."/>
            <person name="Labutti K."/>
            <person name="Haridas S."/>
            <person name="Kuo A."/>
            <person name="Salamov A."/>
            <person name="Ahrendt S.R."/>
            <person name="Lipzen A."/>
            <person name="Sullivan W."/>
            <person name="Andreopoulos W.B."/>
            <person name="Clum A."/>
            <person name="Lindquist E."/>
            <person name="Daum C."/>
            <person name="Ramamoorthy G.K."/>
            <person name="Gryganskyi A."/>
            <person name="Culley D."/>
            <person name="Magnuson J.K."/>
            <person name="James T.Y."/>
            <person name="O'Malley M.A."/>
            <person name="Stajich J.E."/>
            <person name="Spatafora J.W."/>
            <person name="Visel A."/>
            <person name="Grigoriev I.V."/>
        </authorList>
    </citation>
    <scope>NUCLEOTIDE SEQUENCE [LARGE SCALE GENOMIC DNA]</scope>
    <source>
        <strain evidence="13 14">12-1054</strain>
    </source>
</reference>
<dbReference type="STRING" id="56484.A0A1Y2FGG7"/>
<dbReference type="OMA" id="CPQDWPS"/>
<feature type="transmembrane region" description="Helical" evidence="10">
    <location>
        <begin position="1069"/>
        <end position="1089"/>
    </location>
</feature>
<evidence type="ECO:0000313" key="14">
    <source>
        <dbReference type="Proteomes" id="UP000193685"/>
    </source>
</evidence>
<dbReference type="EMBL" id="MCFI01000008">
    <property type="protein sequence ID" value="ORY83038.1"/>
    <property type="molecule type" value="Genomic_DNA"/>
</dbReference>
<feature type="transmembrane region" description="Helical" evidence="10">
    <location>
        <begin position="387"/>
        <end position="408"/>
    </location>
</feature>